<evidence type="ECO:0000256" key="4">
    <source>
        <dbReference type="ARBA" id="ARBA00023163"/>
    </source>
</evidence>
<dbReference type="InterPro" id="IPR007219">
    <property type="entry name" value="XnlR_reg_dom"/>
</dbReference>
<dbReference type="GO" id="GO:0006351">
    <property type="term" value="P:DNA-templated transcription"/>
    <property type="evidence" value="ECO:0007669"/>
    <property type="project" value="InterPro"/>
</dbReference>
<dbReference type="SUPFAM" id="SSF57701">
    <property type="entry name" value="Zn2/Cys6 DNA-binding domain"/>
    <property type="match status" value="1"/>
</dbReference>
<dbReference type="CDD" id="cd12148">
    <property type="entry name" value="fungal_TF_MHR"/>
    <property type="match status" value="1"/>
</dbReference>
<dbReference type="GO" id="GO:0000978">
    <property type="term" value="F:RNA polymerase II cis-regulatory region sequence-specific DNA binding"/>
    <property type="evidence" value="ECO:0007669"/>
    <property type="project" value="TreeGrafter"/>
</dbReference>
<evidence type="ECO:0000259" key="7">
    <source>
        <dbReference type="SMART" id="SM00066"/>
    </source>
</evidence>
<dbReference type="Proteomes" id="UP000253845">
    <property type="component" value="Unassembled WGS sequence"/>
</dbReference>
<evidence type="ECO:0000256" key="1">
    <source>
        <dbReference type="ARBA" id="ARBA00022723"/>
    </source>
</evidence>
<dbReference type="PANTHER" id="PTHR47424:SF3">
    <property type="entry name" value="REGULATORY PROTEIN GAL4"/>
    <property type="match status" value="1"/>
</dbReference>
<organism evidence="9 10">
    <name type="scientific">Aspergillus niger ATCC 13496</name>
    <dbReference type="NCBI Taxonomy" id="1353008"/>
    <lineage>
        <taxon>Eukaryota</taxon>
        <taxon>Fungi</taxon>
        <taxon>Dikarya</taxon>
        <taxon>Ascomycota</taxon>
        <taxon>Pezizomycotina</taxon>
        <taxon>Eurotiomycetes</taxon>
        <taxon>Eurotiomycetidae</taxon>
        <taxon>Eurotiales</taxon>
        <taxon>Aspergillaceae</taxon>
        <taxon>Aspergillus</taxon>
        <taxon>Aspergillus subgen. Circumdati</taxon>
    </lineage>
</organism>
<dbReference type="InterPro" id="IPR036864">
    <property type="entry name" value="Zn2-C6_fun-type_DNA-bd_sf"/>
</dbReference>
<dbReference type="CDD" id="cd00067">
    <property type="entry name" value="GAL4"/>
    <property type="match status" value="1"/>
</dbReference>
<accession>A0A370C4G1</accession>
<evidence type="ECO:0000256" key="2">
    <source>
        <dbReference type="ARBA" id="ARBA00023015"/>
    </source>
</evidence>
<keyword evidence="3" id="KW-0238">DNA-binding</keyword>
<dbReference type="SMART" id="SM00066">
    <property type="entry name" value="GAL4"/>
    <property type="match status" value="1"/>
</dbReference>
<dbReference type="Pfam" id="PF04082">
    <property type="entry name" value="Fungal_trans"/>
    <property type="match status" value="1"/>
</dbReference>
<evidence type="ECO:0008006" key="11">
    <source>
        <dbReference type="Google" id="ProtNLM"/>
    </source>
</evidence>
<feature type="region of interest" description="Disordered" evidence="6">
    <location>
        <begin position="652"/>
        <end position="687"/>
    </location>
</feature>
<dbReference type="EMBL" id="KZ851910">
    <property type="protein sequence ID" value="RDH21506.1"/>
    <property type="molecule type" value="Genomic_DNA"/>
</dbReference>
<reference evidence="9 10" key="1">
    <citation type="submission" date="2018-07" db="EMBL/GenBank/DDBJ databases">
        <title>Section-level genome sequencing of Aspergillus section Nigri to investigate inter- and intra-species variation.</title>
        <authorList>
            <consortium name="DOE Joint Genome Institute"/>
            <person name="Vesth T.C."/>
            <person name="Nybo J.L."/>
            <person name="Theobald S."/>
            <person name="Frisvad J.C."/>
            <person name="Larsen T.O."/>
            <person name="Nielsen K.F."/>
            <person name="Hoof J.B."/>
            <person name="Brandl J."/>
            <person name="Salamov A."/>
            <person name="Riley R."/>
            <person name="Gladden J.M."/>
            <person name="Phatale P."/>
            <person name="Nielsen M.T."/>
            <person name="Lyhne E.K."/>
            <person name="Kogle M.E."/>
            <person name="Strasser K."/>
            <person name="McDonnell E."/>
            <person name="Barry K."/>
            <person name="Clum A."/>
            <person name="Chen C."/>
            <person name="Nolan M."/>
            <person name="Sandor L."/>
            <person name="Kuo A."/>
            <person name="Lipzen A."/>
            <person name="Hainaut M."/>
            <person name="Drula E."/>
            <person name="Tsang A."/>
            <person name="Magnuson J.K."/>
            <person name="Henrissat B."/>
            <person name="Wiebenga A."/>
            <person name="Simmons B.A."/>
            <person name="Makela M.R."/>
            <person name="De vries R.P."/>
            <person name="Grigoriev I.V."/>
            <person name="Mortensen U.H."/>
            <person name="Baker S.E."/>
            <person name="Andersen M.R."/>
        </authorList>
    </citation>
    <scope>NUCLEOTIDE SEQUENCE [LARGE SCALE GENOMIC DNA]</scope>
    <source>
        <strain evidence="9 10">ATCC 13496</strain>
    </source>
</reference>
<keyword evidence="4" id="KW-0804">Transcription</keyword>
<dbReference type="GO" id="GO:0000435">
    <property type="term" value="P:positive regulation of transcription from RNA polymerase II promoter by galactose"/>
    <property type="evidence" value="ECO:0007669"/>
    <property type="project" value="TreeGrafter"/>
</dbReference>
<evidence type="ECO:0000256" key="5">
    <source>
        <dbReference type="ARBA" id="ARBA00023242"/>
    </source>
</evidence>
<evidence type="ECO:0000256" key="6">
    <source>
        <dbReference type="SAM" id="MobiDB-lite"/>
    </source>
</evidence>
<dbReference type="Gene3D" id="4.10.240.10">
    <property type="entry name" value="Zn(2)-C6 fungal-type DNA-binding domain"/>
    <property type="match status" value="1"/>
</dbReference>
<dbReference type="InterPro" id="IPR001138">
    <property type="entry name" value="Zn2Cys6_DnaBD"/>
</dbReference>
<dbReference type="Pfam" id="PF00172">
    <property type="entry name" value="Zn_clus"/>
    <property type="match status" value="1"/>
</dbReference>
<dbReference type="GO" id="GO:0005634">
    <property type="term" value="C:nucleus"/>
    <property type="evidence" value="ECO:0007669"/>
    <property type="project" value="TreeGrafter"/>
</dbReference>
<name>A0A370C4G1_ASPNG</name>
<gene>
    <name evidence="9" type="ORF">M747DRAFT_349363</name>
</gene>
<dbReference type="VEuPathDB" id="FungiDB:M747DRAFT_349363"/>
<sequence>MNVSLSHRANPRVATEVPLDYANEDKRPRKRHRASAACEECRLRKVKCDGNRPVRRGRGPGIAHDELLSLQRRVHELEEAAQDARRNVDKPATLPPSSNECNAEANAMMGLVEDTHRSMSNNFGDSSARSFVNQIRNIIDRQISPASSHGRSTTSVASLPLIPAAQMKERLQTFEYTLPSRQRADHLLRCYWRLVDPLYPFLDKDDFEATYHSIWRGEDLGIESRVFTCLLNTCFSIACLLDSSTRPQDRETQGVEFYKRARDLVTLDLIRHRSIPTVQCFLLLAEYLRSTDDAQECWTFVGFAIRMAQSLCLDVPSTSVQTSSNQNLIRKVWHGCVLMDRALSMTFGRPFMITSLAATEIPYPVAHPNSAICTCYTIPHQQTATDLDTHFFIESLKLYELTSAVLHTVYGVASSGRKENSEDKLGTSEDYYNVYFGSSGPRVAGNILEMDSKLSSWKRDLPIHLRYDPAFKRDAASLRQTNTLWLRYCHVRILLYRPVMSRLCSKASSSDETSSLEDALPSKLAFQCCISCTRAALATVQFLQSQFEGKTQEEVDEALPAWWYCVFYLYTAATVLVAARLHAAVNQEIGEEVIIRTWGAAMDIFQFLAPLTKQATRCATALNVLFGQVPHLSQRQDHMSCQRIAHNGRHLPHQYQRPHSSHPQKPSHERGSAVAQANDQESEESTQMPYYAQEPHALRDRQVLDFELGLPNNTHPFSPPLSSSVMSYSHTNTASFPNILEPTTLQLDPEDMSRLSCFPFQPSSDQRGL</sequence>
<keyword evidence="5" id="KW-0539">Nucleus</keyword>
<dbReference type="GO" id="GO:0008270">
    <property type="term" value="F:zinc ion binding"/>
    <property type="evidence" value="ECO:0007669"/>
    <property type="project" value="InterPro"/>
</dbReference>
<evidence type="ECO:0000313" key="9">
    <source>
        <dbReference type="EMBL" id="RDH21506.1"/>
    </source>
</evidence>
<dbReference type="SMART" id="SM00906">
    <property type="entry name" value="Fungal_trans"/>
    <property type="match status" value="1"/>
</dbReference>
<dbReference type="InterPro" id="IPR051127">
    <property type="entry name" value="Fungal_SecMet_Regulators"/>
</dbReference>
<feature type="domain" description="Xylanolytic transcriptional activator regulatory" evidence="8">
    <location>
        <begin position="297"/>
        <end position="370"/>
    </location>
</feature>
<dbReference type="PANTHER" id="PTHR47424">
    <property type="entry name" value="REGULATORY PROTEIN GAL4"/>
    <property type="match status" value="1"/>
</dbReference>
<dbReference type="AlphaFoldDB" id="A0A370C4G1"/>
<evidence type="ECO:0000256" key="3">
    <source>
        <dbReference type="ARBA" id="ARBA00023125"/>
    </source>
</evidence>
<dbReference type="GO" id="GO:0000981">
    <property type="term" value="F:DNA-binding transcription factor activity, RNA polymerase II-specific"/>
    <property type="evidence" value="ECO:0007669"/>
    <property type="project" value="InterPro"/>
</dbReference>
<keyword evidence="1" id="KW-0479">Metal-binding</keyword>
<proteinExistence type="predicted"/>
<protein>
    <recommendedName>
        <fullName evidence="11">Transcription factor domain-containing protein</fullName>
    </recommendedName>
</protein>
<keyword evidence="2" id="KW-0805">Transcription regulation</keyword>
<evidence type="ECO:0000259" key="8">
    <source>
        <dbReference type="SMART" id="SM00906"/>
    </source>
</evidence>
<evidence type="ECO:0000313" key="10">
    <source>
        <dbReference type="Proteomes" id="UP000253845"/>
    </source>
</evidence>
<feature type="domain" description="Zn(2)-C6 fungal-type" evidence="7">
    <location>
        <begin position="32"/>
        <end position="72"/>
    </location>
</feature>